<dbReference type="PIRSF" id="PIRSF000390">
    <property type="entry name" value="PLP_StrS"/>
    <property type="match status" value="1"/>
</dbReference>
<accession>A0ABV4XIW8</accession>
<name>A0ABV4XIW8_9CYAN</name>
<gene>
    <name evidence="2" type="ORF">ACE1CI_01590</name>
</gene>
<protein>
    <submittedName>
        <fullName evidence="2">DegT/DnrJ/EryC1/StrS family aminotransferase</fullName>
    </submittedName>
</protein>
<keyword evidence="1" id="KW-0663">Pyridoxal phosphate</keyword>
<dbReference type="Gene3D" id="3.40.640.10">
    <property type="entry name" value="Type I PLP-dependent aspartate aminotransferase-like (Major domain)"/>
    <property type="match status" value="1"/>
</dbReference>
<comment type="similarity">
    <text evidence="1">Belongs to the DegT/DnrJ/EryC1 family.</text>
</comment>
<dbReference type="RefSeq" id="WP_413261292.1">
    <property type="nucleotide sequence ID" value="NZ_JBHFNR010000015.1"/>
</dbReference>
<dbReference type="InterPro" id="IPR000653">
    <property type="entry name" value="DegT/StrS_aminotransferase"/>
</dbReference>
<evidence type="ECO:0000313" key="3">
    <source>
        <dbReference type="Proteomes" id="UP001576784"/>
    </source>
</evidence>
<dbReference type="SUPFAM" id="SSF53383">
    <property type="entry name" value="PLP-dependent transferases"/>
    <property type="match status" value="1"/>
</dbReference>
<dbReference type="Proteomes" id="UP001576784">
    <property type="component" value="Unassembled WGS sequence"/>
</dbReference>
<dbReference type="InterPro" id="IPR015421">
    <property type="entry name" value="PyrdxlP-dep_Trfase_major"/>
</dbReference>
<reference evidence="2 3" key="1">
    <citation type="submission" date="2024-09" db="EMBL/GenBank/DDBJ databases">
        <title>Floridaenema gen nov. (Aerosakkonemataceae, Aerosakkonematales ord. nov., Cyanobacteria) from benthic tropical and subtropical fresh waters, with the description of four new species.</title>
        <authorList>
            <person name="Moretto J.A."/>
            <person name="Berthold D.E."/>
            <person name="Lefler F.W."/>
            <person name="Huang I.-S."/>
            <person name="Laughinghouse H. IV."/>
        </authorList>
    </citation>
    <scope>NUCLEOTIDE SEQUENCE [LARGE SCALE GENOMIC DNA]</scope>
    <source>
        <strain evidence="2 3">BLCC-F50</strain>
    </source>
</reference>
<dbReference type="PANTHER" id="PTHR30244:SF34">
    <property type="entry name" value="DTDP-4-AMINO-4,6-DIDEOXYGALACTOSE TRANSAMINASE"/>
    <property type="match status" value="1"/>
</dbReference>
<proteinExistence type="inferred from homology"/>
<keyword evidence="2" id="KW-0808">Transferase</keyword>
<keyword evidence="2" id="KW-0032">Aminotransferase</keyword>
<dbReference type="PANTHER" id="PTHR30244">
    <property type="entry name" value="TRANSAMINASE"/>
    <property type="match status" value="1"/>
</dbReference>
<comment type="caution">
    <text evidence="2">The sequence shown here is derived from an EMBL/GenBank/DDBJ whole genome shotgun (WGS) entry which is preliminary data.</text>
</comment>
<dbReference type="Pfam" id="PF01041">
    <property type="entry name" value="DegT_DnrJ_EryC1"/>
    <property type="match status" value="1"/>
</dbReference>
<evidence type="ECO:0000256" key="1">
    <source>
        <dbReference type="RuleBase" id="RU004508"/>
    </source>
</evidence>
<evidence type="ECO:0000313" key="2">
    <source>
        <dbReference type="EMBL" id="MFB2891614.1"/>
    </source>
</evidence>
<dbReference type="InterPro" id="IPR015424">
    <property type="entry name" value="PyrdxlP-dep_Trfase"/>
</dbReference>
<dbReference type="EMBL" id="JBHFNR010000015">
    <property type="protein sequence ID" value="MFB2891614.1"/>
    <property type="molecule type" value="Genomic_DNA"/>
</dbReference>
<sequence length="370" mass="40573">MSKSLLNLAQEAIAQYWEELADHPDAAAIHLYGSGAVAQLEAKLTHHYGVKYALCVSNATMGLLAVALALNLQDEVFITTPYTYGASLAGWLKLGNHPRFADIDPETLTLNPEAVEQQITPNTKAILAVDIFGHPSNTQALRQIADEYGLWYIADAAQSLGAYRDGMPASALADAIVVSFTVGKSVFAGEGGAILTDNAELYQKLVWLTQHPYRQKRDVGLFLDNEFALNARIHPLAAVIANAIFEGALAQLQVHQADCFRLIETLNAIGLIQPIRFEQQQIVPSFFRLTAAVLEDVSEAEIQSALKEHGLSVILSPPPIRLIYRQPSFLAMYSQPVRECPIAEQQASLRFSFQSDRRAIAAAEPEQCNY</sequence>
<dbReference type="GO" id="GO:0008483">
    <property type="term" value="F:transaminase activity"/>
    <property type="evidence" value="ECO:0007669"/>
    <property type="project" value="UniProtKB-KW"/>
</dbReference>
<keyword evidence="3" id="KW-1185">Reference proteome</keyword>
<organism evidence="2 3">
    <name type="scientific">Floridaenema flaviceps BLCC-F50</name>
    <dbReference type="NCBI Taxonomy" id="3153642"/>
    <lineage>
        <taxon>Bacteria</taxon>
        <taxon>Bacillati</taxon>
        <taxon>Cyanobacteriota</taxon>
        <taxon>Cyanophyceae</taxon>
        <taxon>Oscillatoriophycideae</taxon>
        <taxon>Aerosakkonematales</taxon>
        <taxon>Aerosakkonemataceae</taxon>
        <taxon>Floridanema</taxon>
        <taxon>Floridanema flaviceps</taxon>
    </lineage>
</organism>